<proteinExistence type="predicted"/>
<evidence type="ECO:0000256" key="1">
    <source>
        <dbReference type="ARBA" id="ARBA00004651"/>
    </source>
</evidence>
<dbReference type="Proteomes" id="UP000557899">
    <property type="component" value="Unassembled WGS sequence"/>
</dbReference>
<evidence type="ECO:0000256" key="6">
    <source>
        <dbReference type="SAM" id="Phobius"/>
    </source>
</evidence>
<evidence type="ECO:0000256" key="5">
    <source>
        <dbReference type="ARBA" id="ARBA00023136"/>
    </source>
</evidence>
<feature type="transmembrane region" description="Helical" evidence="6">
    <location>
        <begin position="307"/>
        <end position="331"/>
    </location>
</feature>
<gene>
    <name evidence="8" type="ORF">GX859_10190</name>
</gene>
<feature type="transmembrane region" description="Helical" evidence="6">
    <location>
        <begin position="343"/>
        <end position="365"/>
    </location>
</feature>
<evidence type="ECO:0000259" key="7">
    <source>
        <dbReference type="PROSITE" id="PS50156"/>
    </source>
</evidence>
<reference evidence="8 9" key="1">
    <citation type="journal article" date="2020" name="Biotechnol. Biofuels">
        <title>New insights from the biogas microbiome by comprehensive genome-resolved metagenomics of nearly 1600 species originating from multiple anaerobic digesters.</title>
        <authorList>
            <person name="Campanaro S."/>
            <person name="Treu L."/>
            <person name="Rodriguez-R L.M."/>
            <person name="Kovalovszki A."/>
            <person name="Ziels R.M."/>
            <person name="Maus I."/>
            <person name="Zhu X."/>
            <person name="Kougias P.G."/>
            <person name="Basile A."/>
            <person name="Luo G."/>
            <person name="Schluter A."/>
            <person name="Konstantinidis K.T."/>
            <person name="Angelidaki I."/>
        </authorList>
    </citation>
    <scope>NUCLEOTIDE SEQUENCE [LARGE SCALE GENOMIC DNA]</scope>
    <source>
        <strain evidence="8">AS15tlH2ME_198</strain>
    </source>
</reference>
<keyword evidence="3 6" id="KW-0812">Transmembrane</keyword>
<dbReference type="EMBL" id="JAAZHI010000198">
    <property type="protein sequence ID" value="NLA56636.1"/>
    <property type="molecule type" value="Genomic_DNA"/>
</dbReference>
<comment type="subcellular location">
    <subcellularLocation>
        <location evidence="1">Cell membrane</location>
        <topology evidence="1">Multi-pass membrane protein</topology>
    </subcellularLocation>
</comment>
<evidence type="ECO:0000256" key="2">
    <source>
        <dbReference type="ARBA" id="ARBA00022475"/>
    </source>
</evidence>
<organism evidence="8 9">
    <name type="scientific">Corynebacterium humireducens</name>
    <dbReference type="NCBI Taxonomy" id="1223514"/>
    <lineage>
        <taxon>Bacteria</taxon>
        <taxon>Bacillati</taxon>
        <taxon>Actinomycetota</taxon>
        <taxon>Actinomycetes</taxon>
        <taxon>Mycobacteriales</taxon>
        <taxon>Corynebacteriaceae</taxon>
        <taxon>Corynebacterium</taxon>
    </lineage>
</organism>
<feature type="transmembrane region" description="Helical" evidence="6">
    <location>
        <begin position="240"/>
        <end position="260"/>
    </location>
</feature>
<comment type="caution">
    <text evidence="8">The sequence shown here is derived from an EMBL/GenBank/DDBJ whole genome shotgun (WGS) entry which is preliminary data.</text>
</comment>
<dbReference type="PANTHER" id="PTHR33406:SF13">
    <property type="entry name" value="MEMBRANE PROTEIN YDFJ"/>
    <property type="match status" value="1"/>
</dbReference>
<feature type="transmembrane region" description="Helical" evidence="6">
    <location>
        <begin position="725"/>
        <end position="744"/>
    </location>
</feature>
<keyword evidence="2" id="KW-1003">Cell membrane</keyword>
<feature type="transmembrane region" description="Helical" evidence="6">
    <location>
        <begin position="656"/>
        <end position="677"/>
    </location>
</feature>
<dbReference type="InterPro" id="IPR004869">
    <property type="entry name" value="MMPL_dom"/>
</dbReference>
<keyword evidence="5 6" id="KW-0472">Membrane</keyword>
<evidence type="ECO:0000256" key="4">
    <source>
        <dbReference type="ARBA" id="ARBA00022989"/>
    </source>
</evidence>
<accession>A0A7X6PPI6</accession>
<dbReference type="Pfam" id="PF03176">
    <property type="entry name" value="MMPL"/>
    <property type="match status" value="2"/>
</dbReference>
<dbReference type="PANTHER" id="PTHR33406">
    <property type="entry name" value="MEMBRANE PROTEIN MJ1562-RELATED"/>
    <property type="match status" value="1"/>
</dbReference>
<dbReference type="InterPro" id="IPR050545">
    <property type="entry name" value="Mycobact_MmpL"/>
</dbReference>
<evidence type="ECO:0000313" key="8">
    <source>
        <dbReference type="EMBL" id="NLA56636.1"/>
    </source>
</evidence>
<feature type="transmembrane region" description="Helical" evidence="6">
    <location>
        <begin position="216"/>
        <end position="235"/>
    </location>
</feature>
<feature type="transmembrane region" description="Helical" evidence="6">
    <location>
        <begin position="597"/>
        <end position="616"/>
    </location>
</feature>
<protein>
    <submittedName>
        <fullName evidence="8">MMPL family transporter</fullName>
    </submittedName>
</protein>
<dbReference type="PROSITE" id="PS50156">
    <property type="entry name" value="SSD"/>
    <property type="match status" value="1"/>
</dbReference>
<evidence type="ECO:0000313" key="9">
    <source>
        <dbReference type="Proteomes" id="UP000557899"/>
    </source>
</evidence>
<dbReference type="InterPro" id="IPR000731">
    <property type="entry name" value="SSD"/>
</dbReference>
<dbReference type="AlphaFoldDB" id="A0A7X6PPI6"/>
<feature type="transmembrane region" description="Helical" evidence="6">
    <location>
        <begin position="623"/>
        <end position="644"/>
    </location>
</feature>
<name>A0A7X6PPI6_9CORY</name>
<feature type="transmembrane region" description="Helical" evidence="6">
    <location>
        <begin position="266"/>
        <end position="287"/>
    </location>
</feature>
<dbReference type="SUPFAM" id="SSF82866">
    <property type="entry name" value="Multidrug efflux transporter AcrB transmembrane domain"/>
    <property type="match status" value="2"/>
</dbReference>
<feature type="domain" description="SSD" evidence="7">
    <location>
        <begin position="240"/>
        <end position="364"/>
    </location>
</feature>
<keyword evidence="4 6" id="KW-1133">Transmembrane helix</keyword>
<feature type="transmembrane region" description="Helical" evidence="6">
    <location>
        <begin position="411"/>
        <end position="431"/>
    </location>
</feature>
<dbReference type="Gene3D" id="1.20.1640.10">
    <property type="entry name" value="Multidrug efflux transporter AcrB transmembrane domain"/>
    <property type="match status" value="2"/>
</dbReference>
<dbReference type="GO" id="GO:0005886">
    <property type="term" value="C:plasma membrane"/>
    <property type="evidence" value="ECO:0007669"/>
    <property type="project" value="UniProtKB-SubCell"/>
</dbReference>
<evidence type="ECO:0000256" key="3">
    <source>
        <dbReference type="ARBA" id="ARBA00022692"/>
    </source>
</evidence>
<sequence length="829" mass="88690">MAKLLFKLGRWSFHRKWIVIVLWLAALAGVAGAAVTFQKPFSNEFSIGGTPSIDATYTLVEKFPEGGNPVNAAGVNVVFAAPAGERLEDPHNSAAIDKVVTHIRDNLPDLTGTERFGNPVEVSPALQQGVIEMMTEQGLPEESARDDAENLAMLSDDGRIGYTTFTIDVPSSMDVTDEHRRIVNAAMDLGRAEGIEVEAGGAGFGDPIEVKTTSEIVGLAIAFVVLIVTFGSLVAAGLPVLTAVIGVGIGALVIIIATAFVELNNITPVLAVMIGLAVGIDYALFILSRYRAERQRMPADEAAGMAVGTAGSAVVFAGATVIIALAALTIVNIEFLTAMGLSAAFTVFVAVLVALTFIPALLGVLGDRTFKGRVPGVAGNPVRRGRGVSRTSERRRRPTMGNRWVRFVRRVPGLVMAVVVLTLGALSYPALNMELSLPSDSTSNLDTTQRKSANLLAEGFGAGINAPFLVIVDADDVNPDAPALQPLVRAQEAMAPEGETVDRREAAVTSSYMYTVGQLKNVGGVKHAQLIGMNPDTNGAQILVTPFTGPDEQYTTQVSHALREQGAQIADATGADIGLTGLTAVQMDITERLSEAMPVYLGIVVGLAIFLLLGVFRSVLVPLVAGLGFLLSVGAAFGVTVLVWQEGLWDLVNTPAPLISFMPIFLIGVTFGLAMDYQVFLVTRMREHYINLRVKSHENPDPDVPRAVSKLDALEESTIVGFTRGARVVTAAALIMIAVFIAFIDQPLPFIQIFGFALGVGVFFDAFFVRMALVPATMFLLGNATWWIPRWLNRLIPRMDIEGTALEKEWEARHAAEQQHRKEMEKVAP</sequence>